<dbReference type="VEuPathDB" id="FungiDB:DFL_004030"/>
<gene>
    <name evidence="1" type="ORF">DFL_004030</name>
</gene>
<evidence type="ECO:0000313" key="1">
    <source>
        <dbReference type="EMBL" id="RVD85719.1"/>
    </source>
</evidence>
<dbReference type="RefSeq" id="XP_067491263.1">
    <property type="nucleotide sequence ID" value="XM_067633057.1"/>
</dbReference>
<dbReference type="GeneID" id="93586341"/>
<dbReference type="Proteomes" id="UP000283090">
    <property type="component" value="Unassembled WGS sequence"/>
</dbReference>
<dbReference type="AlphaFoldDB" id="A0A437A3I5"/>
<dbReference type="EMBL" id="SAEB01000006">
    <property type="protein sequence ID" value="RVD85719.1"/>
    <property type="molecule type" value="Genomic_DNA"/>
</dbReference>
<accession>A0A437A3I5</accession>
<comment type="caution">
    <text evidence="1">The sequence shown here is derived from an EMBL/GenBank/DDBJ whole genome shotgun (WGS) entry which is preliminary data.</text>
</comment>
<organism evidence="1 2">
    <name type="scientific">Arthrobotrys flagrans</name>
    <name type="common">Nematode-trapping fungus</name>
    <name type="synonym">Trichothecium flagrans</name>
    <dbReference type="NCBI Taxonomy" id="97331"/>
    <lineage>
        <taxon>Eukaryota</taxon>
        <taxon>Fungi</taxon>
        <taxon>Dikarya</taxon>
        <taxon>Ascomycota</taxon>
        <taxon>Pezizomycotina</taxon>
        <taxon>Orbiliomycetes</taxon>
        <taxon>Orbiliales</taxon>
        <taxon>Orbiliaceae</taxon>
        <taxon>Arthrobotrys</taxon>
    </lineage>
</organism>
<name>A0A437A3I5_ARTFL</name>
<evidence type="ECO:0000313" key="2">
    <source>
        <dbReference type="Proteomes" id="UP000283090"/>
    </source>
</evidence>
<protein>
    <submittedName>
        <fullName evidence="1">Uncharacterized protein</fullName>
    </submittedName>
</protein>
<reference evidence="1 2" key="1">
    <citation type="submission" date="2019-01" db="EMBL/GenBank/DDBJ databases">
        <title>Intercellular communication is required for trap formation in the nematode-trapping fungus Duddingtonia flagrans.</title>
        <authorList>
            <person name="Youssar L."/>
            <person name="Wernet V."/>
            <person name="Hensel N."/>
            <person name="Hildebrandt H.-G."/>
            <person name="Fischer R."/>
        </authorList>
    </citation>
    <scope>NUCLEOTIDE SEQUENCE [LARGE SCALE GENOMIC DNA]</scope>
    <source>
        <strain evidence="1 2">CBS H-5679</strain>
    </source>
</reference>
<sequence>MGPQPLQQRAALVEKYNHIVRDGFHDWRSTSCDISHKPKNEVSTAAHELHCNHRRIALNYIVREPVWHKGRLLKNEAGKYIHAFELGFTGHGTRWLDANPDEGAYQLMPIVTNMAIIIESLISKGVEKPLNELSELHAAVLPKDEEFNEQAKQSEQPRRDLTHLILYAPRERVTALMADIPEPEAQKALAEFGRDRKNYKYDSIDIQKFETMTPGFFTGAYASDQETLGWDGVEEAFRIVCLDENGSSS</sequence>
<dbReference type="OrthoDB" id="3029887at2759"/>
<keyword evidence="2" id="KW-1185">Reference proteome</keyword>
<proteinExistence type="predicted"/>